<protein>
    <submittedName>
        <fullName evidence="1">Uncharacterized protein</fullName>
    </submittedName>
</protein>
<evidence type="ECO:0000313" key="2">
    <source>
        <dbReference type="Proteomes" id="UP001143856"/>
    </source>
</evidence>
<comment type="caution">
    <text evidence="1">The sequence shown here is derived from an EMBL/GenBank/DDBJ whole genome shotgun (WGS) entry which is preliminary data.</text>
</comment>
<sequence length="529" mass="59809">MAVYILATLLFLVFAISGWRVLFPKPFAGIPYNKESARNVMGDLLNLLSAIKDTGGFANAILTISTRNLRVPIAQVLFPVFRSPLIVIDDPREVEDILWRRQKDFGPSKTSLDVLSSVFPRGWFTQYTTPQFKSSKRLYANALRIEFLHKTVAPIVYESTYDLIHLWRLKETTALEARCFMVGDDIENLTLDIIWAAIVGDKPGITKTRLKDLQDQHAYERKILDNRKLFLTEEMTYVRDAIIRHSSSPFPKWVQDLDRYSPRYRKFRATMSGEISRLMKQHFHRSQSFGALQVDGDYPDTCVMEILFRCQARENERATDPICSSEQFDNIFMLLIAGHDSTAVTLMWFVKFMAAYQVAQRELRAALSAAFPCGPKTADDILKVEVPYLDATCEETFRLSGTSKANLRQALVDTEVLGCKVPKGAEVLLNFHIEQTPFPINETQRSRTCQEAAVRSGDGCKDEAGQDLGVFDPSRWLTGDGKPGGASFNPMALPRLGFGGSFRECLGKQLLSELNGSKMHHWSLTTFGQ</sequence>
<evidence type="ECO:0000313" key="1">
    <source>
        <dbReference type="EMBL" id="KAJ2973596.1"/>
    </source>
</evidence>
<reference evidence="1" key="1">
    <citation type="submission" date="2022-10" db="EMBL/GenBank/DDBJ databases">
        <title>Genome Sequence of Xylaria curta.</title>
        <authorList>
            <person name="Buettner E."/>
        </authorList>
    </citation>
    <scope>NUCLEOTIDE SEQUENCE</scope>
    <source>
        <strain evidence="1">Babe10</strain>
    </source>
</reference>
<organism evidence="1 2">
    <name type="scientific">Xylaria curta</name>
    <dbReference type="NCBI Taxonomy" id="42375"/>
    <lineage>
        <taxon>Eukaryota</taxon>
        <taxon>Fungi</taxon>
        <taxon>Dikarya</taxon>
        <taxon>Ascomycota</taxon>
        <taxon>Pezizomycotina</taxon>
        <taxon>Sordariomycetes</taxon>
        <taxon>Xylariomycetidae</taxon>
        <taxon>Xylariales</taxon>
        <taxon>Xylariaceae</taxon>
        <taxon>Xylaria</taxon>
    </lineage>
</organism>
<dbReference type="Proteomes" id="UP001143856">
    <property type="component" value="Unassembled WGS sequence"/>
</dbReference>
<accession>A0ACC1N4P6</accession>
<dbReference type="EMBL" id="JAPDGR010002917">
    <property type="protein sequence ID" value="KAJ2973596.1"/>
    <property type="molecule type" value="Genomic_DNA"/>
</dbReference>
<proteinExistence type="predicted"/>
<name>A0ACC1N4P6_9PEZI</name>
<keyword evidence="2" id="KW-1185">Reference proteome</keyword>
<gene>
    <name evidence="1" type="ORF">NUW58_g8898</name>
</gene>